<evidence type="ECO:0000313" key="12">
    <source>
        <dbReference type="Proteomes" id="UP001193501"/>
    </source>
</evidence>
<dbReference type="GO" id="GO:0005615">
    <property type="term" value="C:extracellular space"/>
    <property type="evidence" value="ECO:0007669"/>
    <property type="project" value="InterPro"/>
</dbReference>
<dbReference type="SUPFAM" id="SSF55486">
    <property type="entry name" value="Metalloproteases ('zincins'), catalytic domain"/>
    <property type="match status" value="1"/>
</dbReference>
<keyword evidence="6" id="KW-0677">Repeat</keyword>
<dbReference type="Pfam" id="PF00353">
    <property type="entry name" value="HemolysinCabind"/>
    <property type="match status" value="3"/>
</dbReference>
<feature type="domain" description="Pentraxin (PTX)" evidence="10">
    <location>
        <begin position="349"/>
        <end position="558"/>
    </location>
</feature>
<dbReference type="SMART" id="SM00159">
    <property type="entry name" value="PTX"/>
    <property type="match status" value="1"/>
</dbReference>
<evidence type="ECO:0000256" key="5">
    <source>
        <dbReference type="ARBA" id="ARBA00022723"/>
    </source>
</evidence>
<dbReference type="PANTHER" id="PTHR19277">
    <property type="entry name" value="PENTRAXIN"/>
    <property type="match status" value="1"/>
</dbReference>
<protein>
    <recommendedName>
        <fullName evidence="10">Pentraxin (PTX) domain-containing protein</fullName>
    </recommendedName>
</protein>
<comment type="caution">
    <text evidence="11">The sequence shown here is derived from an EMBL/GenBank/DDBJ whole genome shotgun (WGS) entry which is preliminary data.</text>
</comment>
<dbReference type="InterPro" id="IPR024079">
    <property type="entry name" value="MetalloPept_cat_dom_sf"/>
</dbReference>
<dbReference type="Pfam" id="PF13385">
    <property type="entry name" value="Laminin_G_3"/>
    <property type="match status" value="1"/>
</dbReference>
<dbReference type="SMART" id="SM00235">
    <property type="entry name" value="ZnMc"/>
    <property type="match status" value="1"/>
</dbReference>
<dbReference type="PRINTS" id="PR00313">
    <property type="entry name" value="CABNDNGRPT"/>
</dbReference>
<dbReference type="PANTHER" id="PTHR19277:SF125">
    <property type="entry name" value="B6"/>
    <property type="match status" value="1"/>
</dbReference>
<dbReference type="InterPro" id="IPR011049">
    <property type="entry name" value="Serralysin-like_metalloprot_C"/>
</dbReference>
<dbReference type="InterPro" id="IPR006026">
    <property type="entry name" value="Peptidase_Metallo"/>
</dbReference>
<keyword evidence="12" id="KW-1185">Reference proteome</keyword>
<dbReference type="Pfam" id="PF08548">
    <property type="entry name" value="Peptidase_M10_C"/>
    <property type="match status" value="1"/>
</dbReference>
<comment type="similarity">
    <text evidence="3">Belongs to the peptidase M10B family.</text>
</comment>
<dbReference type="InterPro" id="IPR001759">
    <property type="entry name" value="PTX_dom"/>
</dbReference>
<comment type="subcellular location">
    <subcellularLocation>
        <location evidence="2">Secreted</location>
    </subcellularLocation>
</comment>
<dbReference type="PRINTS" id="PR00895">
    <property type="entry name" value="PENTAXIN"/>
</dbReference>
<gene>
    <name evidence="11" type="ORF">GV832_13495</name>
</gene>
<evidence type="ECO:0000256" key="7">
    <source>
        <dbReference type="ARBA" id="ARBA00022837"/>
    </source>
</evidence>
<dbReference type="EMBL" id="JAABNR010000012">
    <property type="protein sequence ID" value="NBZ88603.1"/>
    <property type="molecule type" value="Genomic_DNA"/>
</dbReference>
<evidence type="ECO:0000256" key="9">
    <source>
        <dbReference type="ARBA" id="ARBA00023180"/>
    </source>
</evidence>
<evidence type="ECO:0000259" key="10">
    <source>
        <dbReference type="PROSITE" id="PS51828"/>
    </source>
</evidence>
<evidence type="ECO:0000313" key="11">
    <source>
        <dbReference type="EMBL" id="NBZ88603.1"/>
    </source>
</evidence>
<dbReference type="PROSITE" id="PS00330">
    <property type="entry name" value="HEMOLYSIN_CALCIUM"/>
    <property type="match status" value="5"/>
</dbReference>
<accession>A0AAE4Y9M7</accession>
<comment type="cofactor">
    <cofactor evidence="1">
        <name>Ca(2+)</name>
        <dbReference type="ChEBI" id="CHEBI:29108"/>
    </cofactor>
</comment>
<dbReference type="Gene3D" id="2.60.120.200">
    <property type="match status" value="2"/>
</dbReference>
<dbReference type="RefSeq" id="WP_168775420.1">
    <property type="nucleotide sequence ID" value="NZ_JAABNR010000012.1"/>
</dbReference>
<evidence type="ECO:0000256" key="8">
    <source>
        <dbReference type="ARBA" id="ARBA00023157"/>
    </source>
</evidence>
<evidence type="ECO:0000256" key="1">
    <source>
        <dbReference type="ARBA" id="ARBA00001913"/>
    </source>
</evidence>
<dbReference type="SUPFAM" id="SSF49899">
    <property type="entry name" value="Concanavalin A-like lectins/glucanases"/>
    <property type="match status" value="2"/>
</dbReference>
<dbReference type="GO" id="GO:0008270">
    <property type="term" value="F:zinc ion binding"/>
    <property type="evidence" value="ECO:0007669"/>
    <property type="project" value="InterPro"/>
</dbReference>
<dbReference type="Gene3D" id="2.150.10.10">
    <property type="entry name" value="Serralysin-like metalloprotease, C-terminal"/>
    <property type="match status" value="1"/>
</dbReference>
<reference evidence="11" key="1">
    <citation type="submission" date="2020-01" db="EMBL/GenBank/DDBJ databases">
        <authorList>
            <person name="Chen W.-M."/>
        </authorList>
    </citation>
    <scope>NUCLEOTIDE SEQUENCE</scope>
    <source>
        <strain evidence="11">CYK-10</strain>
    </source>
</reference>
<dbReference type="InterPro" id="IPR013858">
    <property type="entry name" value="Peptidase_M10B_C"/>
</dbReference>
<evidence type="ECO:0000256" key="3">
    <source>
        <dbReference type="ARBA" id="ARBA00009490"/>
    </source>
</evidence>
<dbReference type="PROSITE" id="PS51828">
    <property type="entry name" value="PTX_2"/>
    <property type="match status" value="2"/>
</dbReference>
<keyword evidence="4" id="KW-0964">Secreted</keyword>
<dbReference type="GO" id="GO:0005509">
    <property type="term" value="F:calcium ion binding"/>
    <property type="evidence" value="ECO:0007669"/>
    <property type="project" value="InterPro"/>
</dbReference>
<dbReference type="Pfam" id="PF00354">
    <property type="entry name" value="Pentaxin"/>
    <property type="match status" value="1"/>
</dbReference>
<proteinExistence type="inferred from homology"/>
<dbReference type="InterPro" id="IPR001343">
    <property type="entry name" value="Hemolysn_Ca-bd"/>
</dbReference>
<keyword evidence="5" id="KW-0479">Metal-binding</keyword>
<sequence length="1018" mass="103464">MAAAPTDAQGFLIDPSSPASGLIGTTIGGLAVWSAVQTASHLTRPWGSWAVTGTDLVVSYSFGETATLPAGYEAFASDMAKAGARLAMSLYAEVSGLTFTETTGAADITYMFGVGSTNGGGWAHYPSNGGGYVQVGHVSWEADMGPGTYALNLLLHELGHGLGLAHPGEYNGDSAVYADADHYNDSGQYTNMSYWSETYTGAEFGGLATLGLHDILAIQQEYGINWATRAGDTTYGFNATAGANYDLGPDAAMGFCIWDGGGRDRLDFSQAQAGVVMDLRQGAFSSSGAGVWNVSVAYGAVIEEAIAGAGDDKLRGNDAANRLVGGAGADLILGGVESSTAWADPRAFQGVALNEDPLVRGQYLIRQGVTAFSGAAFTFEMMVDLTRVAASAVEFLSYNKSGNDNQVLLEGTNDGFLKLTIANKAAYVTDFATENLADGQAHRLSLTWDKATGTVALYVDGVQVHGGIYTAAIGANIASGGTLVIGQEQDSPGGGFDSTQVLQGVVGDIRLFTDLRTGAEIASGAFGTVTDPALAHNWQGVTDVAAGADLTLSGGRLVTVDRSTPAVADADTLIGGMGNDTLQGGVGDDVLDGQGSAPMGFAPVLGLNLNAGTETGQYLAAQAYMGLGGAVPVFTLEMAVRVTRLPGSEVDFFSYANNQTSNALTLAAKNGGHVELTFRGGVFDTGVASTVLTDGQAHRIALVWDGRAASAGFVLYIDGVEAARGVHQYQTYSLNTGGTLIFGQEQDSIGGGFQAGQILPGVVGDIRVFNTALSASEIASGGGAGLVSHWQGPTMADAQGGAGLTITGAPAVAGLGDWDDDLLIGGLGSDRLSGGLGSDDLQGGLGRDSLVGGAGSDSLDGGVGLDWAGYGASTAGVRIDLRTGQGAGGDAEGDRLIGIENLTGSGRDDVLTGNAAANRLVGGAGADLLDGMAGNDTLTGGAGADEFRFGLRNFGQDRVTDFTDGMDRLGFLGSLGGFGAFTVTGNDTGRVVLAWGGQSVTLLGAAPIHLDAADLFFF</sequence>
<evidence type="ECO:0000256" key="4">
    <source>
        <dbReference type="ARBA" id="ARBA00022525"/>
    </source>
</evidence>
<dbReference type="Gene3D" id="3.40.390.10">
    <property type="entry name" value="Collagenase (Catalytic Domain)"/>
    <property type="match status" value="1"/>
</dbReference>
<dbReference type="InterPro" id="IPR051360">
    <property type="entry name" value="Neuronal_Pentraxin_Related"/>
</dbReference>
<dbReference type="Proteomes" id="UP001193501">
    <property type="component" value="Unassembled WGS sequence"/>
</dbReference>
<dbReference type="GO" id="GO:0006508">
    <property type="term" value="P:proteolysis"/>
    <property type="evidence" value="ECO:0007669"/>
    <property type="project" value="InterPro"/>
</dbReference>
<keyword evidence="8" id="KW-1015">Disulfide bond</keyword>
<organism evidence="11 12">
    <name type="scientific">Stagnihabitans tardus</name>
    <dbReference type="NCBI Taxonomy" id="2699202"/>
    <lineage>
        <taxon>Bacteria</taxon>
        <taxon>Pseudomonadati</taxon>
        <taxon>Pseudomonadota</taxon>
        <taxon>Alphaproteobacteria</taxon>
        <taxon>Rhodobacterales</taxon>
        <taxon>Paracoccaceae</taxon>
        <taxon>Stagnihabitans</taxon>
    </lineage>
</organism>
<dbReference type="GO" id="GO:0008237">
    <property type="term" value="F:metallopeptidase activity"/>
    <property type="evidence" value="ECO:0007669"/>
    <property type="project" value="InterPro"/>
</dbReference>
<dbReference type="SUPFAM" id="SSF51120">
    <property type="entry name" value="beta-Roll"/>
    <property type="match status" value="3"/>
</dbReference>
<name>A0AAE4Y9M7_9RHOB</name>
<dbReference type="InterPro" id="IPR018511">
    <property type="entry name" value="Hemolysin-typ_Ca-bd_CS"/>
</dbReference>
<evidence type="ECO:0000256" key="2">
    <source>
        <dbReference type="ARBA" id="ARBA00004613"/>
    </source>
</evidence>
<keyword evidence="9" id="KW-0325">Glycoprotein</keyword>
<feature type="domain" description="Pentraxin (PTX)" evidence="10">
    <location>
        <begin position="601"/>
        <end position="814"/>
    </location>
</feature>
<evidence type="ECO:0000256" key="6">
    <source>
        <dbReference type="ARBA" id="ARBA00022737"/>
    </source>
</evidence>
<dbReference type="AlphaFoldDB" id="A0AAE4Y9M7"/>
<dbReference type="InterPro" id="IPR013320">
    <property type="entry name" value="ConA-like_dom_sf"/>
</dbReference>
<keyword evidence="7" id="KW-0106">Calcium</keyword>